<comment type="caution">
    <text evidence="3">The sequence shown here is derived from an EMBL/GenBank/DDBJ whole genome shotgun (WGS) entry which is preliminary data.</text>
</comment>
<keyword evidence="2" id="KW-0812">Transmembrane</keyword>
<accession>A0A1Y2FKT7</accession>
<feature type="transmembrane region" description="Helical" evidence="2">
    <location>
        <begin position="45"/>
        <end position="64"/>
    </location>
</feature>
<keyword evidence="2" id="KW-1133">Transmembrane helix</keyword>
<protein>
    <submittedName>
        <fullName evidence="3">Uncharacterized protein</fullName>
    </submittedName>
</protein>
<feature type="transmembrane region" description="Helical" evidence="2">
    <location>
        <begin position="181"/>
        <end position="202"/>
    </location>
</feature>
<proteinExistence type="predicted"/>
<sequence length="340" mass="38803">MPSNNISDYPTGGGYQKVSSSNELCPPQPYNDLIDGILSKFDESIFYTNILQFALVTLMYVNIGKGRYWKILFYASVAGLLGTFCEKGSVAYLCSKSEIDNLHGRIYGFFIAEIFWIVKEYAIPFLNLTKMKAFSQGKTYKILNIIIYILFVAFIGARFYIGYMRCTMGILNNEKIALWHMVAFSIMAVADLICTIGILYFVNMHNKQEYFKSKDIDRFIKRSSYIILVCVDIVSIILALCNGISVWFKDQVPESIVKPFLNIKCSFILILACDSLLFKYSVRSSSFPDSNNYNYINATNNITNSKQRPMNTETLDINSINRLSSVSPYSYPIIKQQEVQ</sequence>
<feature type="transmembrane region" description="Helical" evidence="2">
    <location>
        <begin position="223"/>
        <end position="248"/>
    </location>
</feature>
<feature type="transmembrane region" description="Helical" evidence="2">
    <location>
        <begin position="142"/>
        <end position="161"/>
    </location>
</feature>
<evidence type="ECO:0000313" key="3">
    <source>
        <dbReference type="EMBL" id="ORY84539.1"/>
    </source>
</evidence>
<name>A0A1Y2FKT7_9FUNG</name>
<reference evidence="3 4" key="1">
    <citation type="submission" date="2016-08" db="EMBL/GenBank/DDBJ databases">
        <title>A Parts List for Fungal Cellulosomes Revealed by Comparative Genomics.</title>
        <authorList>
            <consortium name="DOE Joint Genome Institute"/>
            <person name="Haitjema C.H."/>
            <person name="Gilmore S.P."/>
            <person name="Henske J.K."/>
            <person name="Solomon K.V."/>
            <person name="De Groot R."/>
            <person name="Kuo A."/>
            <person name="Mondo S.J."/>
            <person name="Salamov A.A."/>
            <person name="Labutti K."/>
            <person name="Zhao Z."/>
            <person name="Chiniquy J."/>
            <person name="Barry K."/>
            <person name="Brewer H.M."/>
            <person name="Purvine S.O."/>
            <person name="Wright A.T."/>
            <person name="Boxma B."/>
            <person name="Van Alen T."/>
            <person name="Hackstein J.H."/>
            <person name="Baker S.E."/>
            <person name="Grigoriev I.V."/>
            <person name="O'Malley M.A."/>
        </authorList>
    </citation>
    <scope>NUCLEOTIDE SEQUENCE [LARGE SCALE GENOMIC DNA]</scope>
    <source>
        <strain evidence="3 4">G1</strain>
    </source>
</reference>
<feature type="region of interest" description="Disordered" evidence="1">
    <location>
        <begin position="1"/>
        <end position="20"/>
    </location>
</feature>
<dbReference type="EMBL" id="MCOG01000005">
    <property type="protein sequence ID" value="ORY84539.1"/>
    <property type="molecule type" value="Genomic_DNA"/>
</dbReference>
<keyword evidence="2" id="KW-0472">Membrane</keyword>
<gene>
    <name evidence="3" type="ORF">LY90DRAFT_499249</name>
</gene>
<feature type="transmembrane region" description="Helical" evidence="2">
    <location>
        <begin position="105"/>
        <end position="122"/>
    </location>
</feature>
<organism evidence="3 4">
    <name type="scientific">Neocallimastix californiae</name>
    <dbReference type="NCBI Taxonomy" id="1754190"/>
    <lineage>
        <taxon>Eukaryota</taxon>
        <taxon>Fungi</taxon>
        <taxon>Fungi incertae sedis</taxon>
        <taxon>Chytridiomycota</taxon>
        <taxon>Chytridiomycota incertae sedis</taxon>
        <taxon>Neocallimastigomycetes</taxon>
        <taxon>Neocallimastigales</taxon>
        <taxon>Neocallimastigaceae</taxon>
        <taxon>Neocallimastix</taxon>
    </lineage>
</organism>
<feature type="transmembrane region" description="Helical" evidence="2">
    <location>
        <begin position="71"/>
        <end position="93"/>
    </location>
</feature>
<evidence type="ECO:0000256" key="2">
    <source>
        <dbReference type="SAM" id="Phobius"/>
    </source>
</evidence>
<evidence type="ECO:0000256" key="1">
    <source>
        <dbReference type="SAM" id="MobiDB-lite"/>
    </source>
</evidence>
<dbReference type="Proteomes" id="UP000193920">
    <property type="component" value="Unassembled WGS sequence"/>
</dbReference>
<evidence type="ECO:0000313" key="4">
    <source>
        <dbReference type="Proteomes" id="UP000193920"/>
    </source>
</evidence>
<dbReference type="AlphaFoldDB" id="A0A1Y2FKT7"/>
<keyword evidence="4" id="KW-1185">Reference proteome</keyword>
<dbReference type="OrthoDB" id="2143908at2759"/>